<dbReference type="RefSeq" id="WP_185765154.1">
    <property type="nucleotide sequence ID" value="NZ_RIBP01000004.1"/>
</dbReference>
<protein>
    <submittedName>
        <fullName evidence="2">Uncharacterized protein</fullName>
    </submittedName>
</protein>
<keyword evidence="1" id="KW-0732">Signal</keyword>
<feature type="chain" id="PRO_5021951349" evidence="1">
    <location>
        <begin position="31"/>
        <end position="289"/>
    </location>
</feature>
<evidence type="ECO:0000313" key="2">
    <source>
        <dbReference type="EMBL" id="TRZ36753.1"/>
    </source>
</evidence>
<reference evidence="3" key="1">
    <citation type="submission" date="2018-10" db="EMBL/GenBank/DDBJ databases">
        <title>FDA dAtabase for Regulatory Grade micrObial Sequences (FDA-ARGOS): Supporting development and validation of Infectious Disease Dx tests.</title>
        <authorList>
            <person name="Minogue T."/>
            <person name="Wolcott M."/>
            <person name="Wasieloski L."/>
            <person name="Aguilar W."/>
            <person name="Moore D."/>
            <person name="Tallon L."/>
            <person name="Sadzewicz L."/>
            <person name="Sengamalay N."/>
            <person name="Ott S."/>
            <person name="Godinez A."/>
            <person name="Nagaraj S."/>
            <person name="Vavikolanu K."/>
            <person name="Vyas G."/>
            <person name="Nadendla S."/>
            <person name="George J."/>
            <person name="Sichtig H."/>
        </authorList>
    </citation>
    <scope>NUCLEOTIDE SEQUENCE [LARGE SCALE GENOMIC DNA]</scope>
    <source>
        <strain evidence="3">FDAARGOS_343</strain>
    </source>
</reference>
<evidence type="ECO:0000313" key="3">
    <source>
        <dbReference type="Proteomes" id="UP000319837"/>
    </source>
</evidence>
<dbReference type="Proteomes" id="UP000319837">
    <property type="component" value="Unassembled WGS sequence"/>
</dbReference>
<dbReference type="AlphaFoldDB" id="A0A553SIE1"/>
<comment type="caution">
    <text evidence="2">The sequence shown here is derived from an EMBL/GenBank/DDBJ whole genome shotgun (WGS) entry which is preliminary data.</text>
</comment>
<evidence type="ECO:0000256" key="1">
    <source>
        <dbReference type="SAM" id="SignalP"/>
    </source>
</evidence>
<feature type="signal peptide" evidence="1">
    <location>
        <begin position="1"/>
        <end position="30"/>
    </location>
</feature>
<organism evidence="2 3">
    <name type="scientific">Niallia circulans</name>
    <name type="common">Bacillus circulans</name>
    <dbReference type="NCBI Taxonomy" id="1397"/>
    <lineage>
        <taxon>Bacteria</taxon>
        <taxon>Bacillati</taxon>
        <taxon>Bacillota</taxon>
        <taxon>Bacilli</taxon>
        <taxon>Bacillales</taxon>
        <taxon>Bacillaceae</taxon>
        <taxon>Niallia</taxon>
    </lineage>
</organism>
<sequence length="289" mass="31958">MKRTSFLKKVTILTVSTLIFTSISPISSLASTPSYVESELTDVKFNTELNQDMLNEQEKKEIVEENPLDNKVLSDEFDLVKETENTPSLQEMTSEEEKLFYEIVDEQVQLAGITNPNDQTIFKDTLINFFNEDSESYNNLEKAQLQLEESIIKSVDENEKSNLVSFLQNATISTFGVETASALSNPFKGKIKVSVKLAGATFNTILGIAIGGGAGLIQSYIIKKGKNEAKKLFTKTVVSRLKAWGAPKLATVVGVSVITALNYLDVGTAIAKEIDKRDSKKKSGYIEIY</sequence>
<gene>
    <name evidence="2" type="ORF">CEQ21_14660</name>
</gene>
<accession>A0A553SIE1</accession>
<proteinExistence type="predicted"/>
<name>A0A553SIE1_NIACI</name>
<dbReference type="EMBL" id="RIBP01000004">
    <property type="protein sequence ID" value="TRZ36753.1"/>
    <property type="molecule type" value="Genomic_DNA"/>
</dbReference>